<dbReference type="GO" id="GO:0005737">
    <property type="term" value="C:cytoplasm"/>
    <property type="evidence" value="ECO:0007669"/>
    <property type="project" value="TreeGrafter"/>
</dbReference>
<dbReference type="InterPro" id="IPR051336">
    <property type="entry name" value="RhoGEF_Guanine_NuclExch_SF"/>
</dbReference>
<reference evidence="4" key="2">
    <citation type="submission" date="2014-03" db="EMBL/GenBank/DDBJ databases">
        <authorList>
            <person name="Genoscope - CEA"/>
        </authorList>
    </citation>
    <scope>NUCLEOTIDE SEQUENCE</scope>
</reference>
<evidence type="ECO:0000313" key="4">
    <source>
        <dbReference type="EMBL" id="CDQ57330.1"/>
    </source>
</evidence>
<dbReference type="GO" id="GO:0005085">
    <property type="term" value="F:guanyl-nucleotide exchange factor activity"/>
    <property type="evidence" value="ECO:0007669"/>
    <property type="project" value="UniProtKB-KW"/>
</dbReference>
<dbReference type="Pfam" id="PF23323">
    <property type="entry name" value="Spectrin_6"/>
    <property type="match status" value="1"/>
</dbReference>
<accession>A0A060VYE0</accession>
<dbReference type="PANTHER" id="PTHR22826:SF49">
    <property type="entry name" value="KALIRIN"/>
    <property type="match status" value="1"/>
</dbReference>
<dbReference type="STRING" id="8022.A0A060VYE0"/>
<dbReference type="InterPro" id="IPR058918">
    <property type="entry name" value="KALRN/TRIO-like_spectrin"/>
</dbReference>
<dbReference type="Proteomes" id="UP000193380">
    <property type="component" value="Unassembled WGS sequence"/>
</dbReference>
<feature type="domain" description="Kalirin/TRIO-like spectrin repeats" evidence="3">
    <location>
        <begin position="101"/>
        <end position="209"/>
    </location>
</feature>
<evidence type="ECO:0000313" key="5">
    <source>
        <dbReference type="Proteomes" id="UP000193380"/>
    </source>
</evidence>
<feature type="coiled-coil region" evidence="2">
    <location>
        <begin position="35"/>
        <end position="91"/>
    </location>
</feature>
<evidence type="ECO:0000256" key="2">
    <source>
        <dbReference type="SAM" id="Coils"/>
    </source>
</evidence>
<dbReference type="AlphaFoldDB" id="A0A060VYE0"/>
<name>A0A060VYE0_ONCMY</name>
<dbReference type="EMBL" id="FR904285">
    <property type="protein sequence ID" value="CDQ57330.1"/>
    <property type="molecule type" value="Genomic_DNA"/>
</dbReference>
<dbReference type="PaxDb" id="8022-A0A060VYE0"/>
<keyword evidence="1" id="KW-0344">Guanine-nucleotide releasing factor</keyword>
<dbReference type="SUPFAM" id="SSF46966">
    <property type="entry name" value="Spectrin repeat"/>
    <property type="match status" value="1"/>
</dbReference>
<sequence>MEDLQKELLEEVCSDSVESVQELIKQFQQQQTATLEATLNVIKEGEDLIQQLRDAAMSTNKMPHNSSISHIESVLQHLDEAQGQMEELFHERKIKLDIFLQLRIFEQYTIEVTAELDAWNEDLLRQVNDFNSEDLTLAEQRLQRHTERKLAMNNMTFEVMQQGQDLHQYIMEVQASGIELTGEKEVDLATQVQELLEFLHEKQHELDVSADQTQKRLQECLQLRHLQSEVKQVGVHPCLYIIGVTRANWAGESPGLSQAHTHTHANIHTYTHTRKPARANIHAHPPSRMHPTSNSQCVCVAASSGSVFDQ</sequence>
<dbReference type="Gene3D" id="1.20.58.60">
    <property type="match status" value="1"/>
</dbReference>
<protein>
    <recommendedName>
        <fullName evidence="3">Kalirin/TRIO-like spectrin repeats domain-containing protein</fullName>
    </recommendedName>
</protein>
<gene>
    <name evidence="4" type="ORF">GSONMT00071034001</name>
</gene>
<reference evidence="4" key="1">
    <citation type="journal article" date="2014" name="Nat. Commun.">
        <title>The rainbow trout genome provides novel insights into evolution after whole-genome duplication in vertebrates.</title>
        <authorList>
            <person name="Berthelot C."/>
            <person name="Brunet F."/>
            <person name="Chalopin D."/>
            <person name="Juanchich A."/>
            <person name="Bernard M."/>
            <person name="Noel B."/>
            <person name="Bento P."/>
            <person name="Da Silva C."/>
            <person name="Labadie K."/>
            <person name="Alberti A."/>
            <person name="Aury J.M."/>
            <person name="Louis A."/>
            <person name="Dehais P."/>
            <person name="Bardou P."/>
            <person name="Montfort J."/>
            <person name="Klopp C."/>
            <person name="Cabau C."/>
            <person name="Gaspin C."/>
            <person name="Thorgaard G.H."/>
            <person name="Boussaha M."/>
            <person name="Quillet E."/>
            <person name="Guyomard R."/>
            <person name="Galiana D."/>
            <person name="Bobe J."/>
            <person name="Volff J.N."/>
            <person name="Genet C."/>
            <person name="Wincker P."/>
            <person name="Jaillon O."/>
            <person name="Roest Crollius H."/>
            <person name="Guiguen Y."/>
        </authorList>
    </citation>
    <scope>NUCLEOTIDE SEQUENCE [LARGE SCALE GENOMIC DNA]</scope>
</reference>
<organism evidence="4 5">
    <name type="scientific">Oncorhynchus mykiss</name>
    <name type="common">Rainbow trout</name>
    <name type="synonym">Salmo gairdneri</name>
    <dbReference type="NCBI Taxonomy" id="8022"/>
    <lineage>
        <taxon>Eukaryota</taxon>
        <taxon>Metazoa</taxon>
        <taxon>Chordata</taxon>
        <taxon>Craniata</taxon>
        <taxon>Vertebrata</taxon>
        <taxon>Euteleostomi</taxon>
        <taxon>Actinopterygii</taxon>
        <taxon>Neopterygii</taxon>
        <taxon>Teleostei</taxon>
        <taxon>Protacanthopterygii</taxon>
        <taxon>Salmoniformes</taxon>
        <taxon>Salmonidae</taxon>
        <taxon>Salmoninae</taxon>
        <taxon>Oncorhynchus</taxon>
    </lineage>
</organism>
<evidence type="ECO:0000256" key="1">
    <source>
        <dbReference type="ARBA" id="ARBA00022658"/>
    </source>
</evidence>
<dbReference type="GO" id="GO:0019898">
    <property type="term" value="C:extrinsic component of membrane"/>
    <property type="evidence" value="ECO:0007669"/>
    <property type="project" value="TreeGrafter"/>
</dbReference>
<proteinExistence type="predicted"/>
<evidence type="ECO:0000259" key="3">
    <source>
        <dbReference type="Pfam" id="PF23323"/>
    </source>
</evidence>
<dbReference type="PANTHER" id="PTHR22826">
    <property type="entry name" value="RHO GUANINE EXCHANGE FACTOR-RELATED"/>
    <property type="match status" value="1"/>
</dbReference>
<keyword evidence="2" id="KW-0175">Coiled coil</keyword>